<evidence type="ECO:0000313" key="3">
    <source>
        <dbReference type="Proteomes" id="UP000197065"/>
    </source>
</evidence>
<dbReference type="RefSeq" id="WP_088562423.1">
    <property type="nucleotide sequence ID" value="NZ_FYEH01000012.1"/>
</dbReference>
<dbReference type="OrthoDB" id="7398962at2"/>
<keyword evidence="1" id="KW-0732">Signal</keyword>
<sequence length="435" mass="48160">MIVNTTLARLPSFGRRCRRLDRALRLSVGSALAMLSAASVAQAQTLRLPDPANTTVDQNQEEYQPLGIVAGTFIILPSVRTGLRFDDNVFARDHNKDGDTTLIVTPSITATSQLPNRFISMQAGGEVARYVDQTDNNYTDLYARASAIQNVFDQDRVGATFGVTRYHEDRTSADQEAFRKLTTITATGGTLTYHKGLDRLFLEGTGSAQYLSFDNPSEDVSDRNRIQTQVGVRAGYQVSPNIAAYGITTVRRNDYDQSVNNNGVKRSSTTYFGGVGTDIDITGLLYGSFDLGFVYRAYDGTDLNDVTGFQSDLNLTWNPTELTSVILNGRTTLQETTLTVDDDTASTDSYKQLGLTVIHALRPNVFLTATTRYIRDDYLDTSRSDNTFQAGVGARWLINRRMSYDANYMFSKRLTNADDADYARNVFLTGITLSF</sequence>
<evidence type="ECO:0000256" key="1">
    <source>
        <dbReference type="SAM" id="SignalP"/>
    </source>
</evidence>
<organism evidence="2 3">
    <name type="scientific">Arboricoccus pini</name>
    <dbReference type="NCBI Taxonomy" id="1963835"/>
    <lineage>
        <taxon>Bacteria</taxon>
        <taxon>Pseudomonadati</taxon>
        <taxon>Pseudomonadota</taxon>
        <taxon>Alphaproteobacteria</taxon>
        <taxon>Geminicoccales</taxon>
        <taxon>Geminicoccaceae</taxon>
        <taxon>Arboricoccus</taxon>
    </lineage>
</organism>
<dbReference type="InterPro" id="IPR018759">
    <property type="entry name" value="BBP2_2"/>
</dbReference>
<feature type="signal peptide" evidence="1">
    <location>
        <begin position="1"/>
        <end position="43"/>
    </location>
</feature>
<accession>A0A212RRB5</accession>
<reference evidence="2 3" key="1">
    <citation type="submission" date="2017-06" db="EMBL/GenBank/DDBJ databases">
        <authorList>
            <person name="Kim H.J."/>
            <person name="Triplett B.A."/>
        </authorList>
    </citation>
    <scope>NUCLEOTIDE SEQUENCE [LARGE SCALE GENOMIC DNA]</scope>
    <source>
        <strain evidence="2 3">B29T1</strain>
    </source>
</reference>
<keyword evidence="3" id="KW-1185">Reference proteome</keyword>
<name>A0A212RRB5_9PROT</name>
<dbReference type="Pfam" id="PF10082">
    <property type="entry name" value="BBP2_2"/>
    <property type="match status" value="1"/>
</dbReference>
<dbReference type="AlphaFoldDB" id="A0A212RRB5"/>
<proteinExistence type="predicted"/>
<dbReference type="EMBL" id="FYEH01000012">
    <property type="protein sequence ID" value="SNB75114.1"/>
    <property type="molecule type" value="Genomic_DNA"/>
</dbReference>
<feature type="chain" id="PRO_5012736133" description="Beta-barrel porin 2" evidence="1">
    <location>
        <begin position="44"/>
        <end position="435"/>
    </location>
</feature>
<gene>
    <name evidence="2" type="ORF">SAMN07250955_11292</name>
</gene>
<protein>
    <recommendedName>
        <fullName evidence="4">Beta-barrel porin 2</fullName>
    </recommendedName>
</protein>
<dbReference type="Proteomes" id="UP000197065">
    <property type="component" value="Unassembled WGS sequence"/>
</dbReference>
<evidence type="ECO:0000313" key="2">
    <source>
        <dbReference type="EMBL" id="SNB75114.1"/>
    </source>
</evidence>
<evidence type="ECO:0008006" key="4">
    <source>
        <dbReference type="Google" id="ProtNLM"/>
    </source>
</evidence>